<dbReference type="Pfam" id="PF03462">
    <property type="entry name" value="PCRF"/>
    <property type="match status" value="1"/>
</dbReference>
<dbReference type="EMBL" id="CP097753">
    <property type="protein sequence ID" value="URJ28405.1"/>
    <property type="molecule type" value="Genomic_DNA"/>
</dbReference>
<sequence length="361" mass="41444">MNPVITKKLIVLQERFNILEKLLNEPDIICDKKRFCMLSKEHARLSEIVICFKRWLSIKKEITNTKEMLADTDMHDIVQDELKEFYLDKNNLEKNLKILLLPTDPNDKLGCFIELRAGTGGKEAAIFAGELFRMYARYSEVRRWKIEIINATYGEYGGYKEIIAKIPDKGTYGQLKFESGGHRVQRIPHTESQGRIHTSTCTIAVIPIIPNIELPSINPHDLRIDTFRSSGAGGQHVNTTDSAIRITHIPSGLVVECQDERSQHKNKAKALSVLGSRLHAIEMKRRQKEVSCTRRILLGTGDRSDRIRTYNFQQGRITDHRISFTSYKLNDIMNGDLDILMQSIFDKHQANQLDKLLEPEQ</sequence>
<evidence type="ECO:0000256" key="4">
    <source>
        <dbReference type="ARBA" id="ARBA00022481"/>
    </source>
</evidence>
<keyword evidence="5 7" id="KW-0963">Cytoplasm</keyword>
<dbReference type="SUPFAM" id="SSF75620">
    <property type="entry name" value="Release factor"/>
    <property type="match status" value="1"/>
</dbReference>
<dbReference type="GO" id="GO:0016149">
    <property type="term" value="F:translation release factor activity, codon specific"/>
    <property type="evidence" value="ECO:0007669"/>
    <property type="project" value="UniProtKB-UniRule"/>
</dbReference>
<dbReference type="NCBIfam" id="TIGR00019">
    <property type="entry name" value="prfA"/>
    <property type="match status" value="1"/>
</dbReference>
<organism evidence="10 11">
    <name type="scientific">Candidatus Blochmannia vicinus</name>
    <name type="common">nom. nud.</name>
    <dbReference type="NCBI Taxonomy" id="251540"/>
    <lineage>
        <taxon>Bacteria</taxon>
        <taxon>Pseudomonadati</taxon>
        <taxon>Pseudomonadota</taxon>
        <taxon>Gammaproteobacteria</taxon>
        <taxon>Enterobacterales</taxon>
        <taxon>Enterobacteriaceae</taxon>
        <taxon>ant endosymbionts</taxon>
        <taxon>Candidatus Blochmanniella</taxon>
    </lineage>
</organism>
<comment type="subcellular location">
    <subcellularLocation>
        <location evidence="2 7">Cytoplasm</location>
    </subcellularLocation>
</comment>
<evidence type="ECO:0000259" key="9">
    <source>
        <dbReference type="PROSITE" id="PS00745"/>
    </source>
</evidence>
<reference evidence="10" key="1">
    <citation type="submission" date="2022-05" db="EMBL/GenBank/DDBJ databases">
        <title>Impact of host demography and evolutionary history on endosymbiont molecular evolution: a test in carpenter ants (Genus Camponotus) and their Blochmannia endosymbionts.</title>
        <authorList>
            <person name="Manthey J.D."/>
            <person name="Giron J.C."/>
            <person name="Hruska J.P."/>
        </authorList>
    </citation>
    <scope>NUCLEOTIDE SEQUENCE</scope>
    <source>
        <strain evidence="10">C-039</strain>
    </source>
</reference>
<dbReference type="InterPro" id="IPR004373">
    <property type="entry name" value="RF-1"/>
</dbReference>
<evidence type="ECO:0000256" key="7">
    <source>
        <dbReference type="HAMAP-Rule" id="MF_00093"/>
    </source>
</evidence>
<protein>
    <recommendedName>
        <fullName evidence="7 8">Peptide chain release factor 1</fullName>
        <shortName evidence="7">RF-1</shortName>
    </recommendedName>
</protein>
<evidence type="ECO:0000256" key="3">
    <source>
        <dbReference type="ARBA" id="ARBA00010835"/>
    </source>
</evidence>
<dbReference type="InterPro" id="IPR050057">
    <property type="entry name" value="Prokaryotic/Mito_RF"/>
</dbReference>
<evidence type="ECO:0000256" key="5">
    <source>
        <dbReference type="ARBA" id="ARBA00022490"/>
    </source>
</evidence>
<evidence type="ECO:0000256" key="8">
    <source>
        <dbReference type="NCBIfam" id="TIGR00019"/>
    </source>
</evidence>
<name>A0A9Q8U0H1_9ENTR</name>
<evidence type="ECO:0000256" key="1">
    <source>
        <dbReference type="ARBA" id="ARBA00002986"/>
    </source>
</evidence>
<dbReference type="PANTHER" id="PTHR43804:SF7">
    <property type="entry name" value="LD18447P"/>
    <property type="match status" value="1"/>
</dbReference>
<evidence type="ECO:0000313" key="11">
    <source>
        <dbReference type="Proteomes" id="UP001056209"/>
    </source>
</evidence>
<evidence type="ECO:0000313" key="10">
    <source>
        <dbReference type="EMBL" id="URJ28405.1"/>
    </source>
</evidence>
<keyword evidence="4 7" id="KW-0488">Methylation</keyword>
<dbReference type="GO" id="GO:0005829">
    <property type="term" value="C:cytosol"/>
    <property type="evidence" value="ECO:0007669"/>
    <property type="project" value="UniProtKB-ARBA"/>
</dbReference>
<dbReference type="Gene3D" id="6.10.140.1950">
    <property type="match status" value="1"/>
</dbReference>
<evidence type="ECO:0000256" key="6">
    <source>
        <dbReference type="ARBA" id="ARBA00022917"/>
    </source>
</evidence>
<dbReference type="SMART" id="SM00937">
    <property type="entry name" value="PCRF"/>
    <property type="match status" value="1"/>
</dbReference>
<dbReference type="InterPro" id="IPR005139">
    <property type="entry name" value="PCRF"/>
</dbReference>
<dbReference type="RefSeq" id="WP_250248861.1">
    <property type="nucleotide sequence ID" value="NZ_CP097753.1"/>
</dbReference>
<dbReference type="NCBIfam" id="NF001859">
    <property type="entry name" value="PRK00591.1"/>
    <property type="match status" value="1"/>
</dbReference>
<comment type="PTM">
    <text evidence="7">Methylated by PrmC. Methylation increases the termination efficiency of RF1.</text>
</comment>
<comment type="function">
    <text evidence="1 7">Peptide chain release factor 1 directs the termination of translation in response to the peptide chain termination codons UAG and UAA.</text>
</comment>
<dbReference type="PROSITE" id="PS00745">
    <property type="entry name" value="RF_PROK_I"/>
    <property type="match status" value="1"/>
</dbReference>
<proteinExistence type="inferred from homology"/>
<keyword evidence="6 7" id="KW-0648">Protein biosynthesis</keyword>
<feature type="modified residue" description="N5-methylglutamine" evidence="7">
    <location>
        <position position="235"/>
    </location>
</feature>
<dbReference type="Pfam" id="PF00472">
    <property type="entry name" value="RF-1"/>
    <property type="match status" value="1"/>
</dbReference>
<gene>
    <name evidence="7 10" type="primary">prfA</name>
    <name evidence="10" type="ORF">M9393_01460</name>
</gene>
<dbReference type="AlphaFoldDB" id="A0A9Q8U0H1"/>
<dbReference type="InterPro" id="IPR045853">
    <property type="entry name" value="Pep_chain_release_fac_I_sf"/>
</dbReference>
<dbReference type="PANTHER" id="PTHR43804">
    <property type="entry name" value="LD18447P"/>
    <property type="match status" value="1"/>
</dbReference>
<accession>A0A9Q8U0H1</accession>
<dbReference type="Gene3D" id="3.30.70.1660">
    <property type="match status" value="1"/>
</dbReference>
<dbReference type="FunFam" id="3.30.70.1660:FF:000002">
    <property type="entry name" value="Peptide chain release factor 1"/>
    <property type="match status" value="1"/>
</dbReference>
<dbReference type="FunFam" id="3.30.70.1660:FF:000004">
    <property type="entry name" value="Peptide chain release factor 1"/>
    <property type="match status" value="1"/>
</dbReference>
<dbReference type="InterPro" id="IPR000352">
    <property type="entry name" value="Pep_chain_release_fac_I"/>
</dbReference>
<dbReference type="HAMAP" id="MF_00093">
    <property type="entry name" value="Rel_fac_1"/>
    <property type="match status" value="1"/>
</dbReference>
<evidence type="ECO:0000256" key="2">
    <source>
        <dbReference type="ARBA" id="ARBA00004496"/>
    </source>
</evidence>
<dbReference type="Proteomes" id="UP001056209">
    <property type="component" value="Chromosome"/>
</dbReference>
<dbReference type="Gene3D" id="3.30.160.20">
    <property type="match status" value="1"/>
</dbReference>
<comment type="similarity">
    <text evidence="3 7">Belongs to the prokaryotic/mitochondrial release factor family.</text>
</comment>
<feature type="domain" description="Prokaryotic-type class I peptide chain release factors" evidence="9">
    <location>
        <begin position="228"/>
        <end position="244"/>
    </location>
</feature>
<dbReference type="FunFam" id="3.30.160.20:FF:000004">
    <property type="entry name" value="Peptide chain release factor 1"/>
    <property type="match status" value="1"/>
</dbReference>